<keyword evidence="1" id="KW-1133">Transmembrane helix</keyword>
<feature type="transmembrane region" description="Helical" evidence="1">
    <location>
        <begin position="63"/>
        <end position="86"/>
    </location>
</feature>
<dbReference type="AlphaFoldDB" id="A0A0K2G9V4"/>
<dbReference type="KEGG" id="nmv:NITMOv2_1323"/>
<accession>A0A0K2G9V4</accession>
<feature type="transmembrane region" description="Helical" evidence="1">
    <location>
        <begin position="37"/>
        <end position="56"/>
    </location>
</feature>
<dbReference type="Proteomes" id="UP000069205">
    <property type="component" value="Chromosome"/>
</dbReference>
<feature type="transmembrane region" description="Helical" evidence="1">
    <location>
        <begin position="92"/>
        <end position="114"/>
    </location>
</feature>
<keyword evidence="1" id="KW-0472">Membrane</keyword>
<name>A0A0K2G9V4_NITMO</name>
<dbReference type="EMBL" id="CP011801">
    <property type="protein sequence ID" value="ALA57751.1"/>
    <property type="molecule type" value="Genomic_DNA"/>
</dbReference>
<dbReference type="PATRIC" id="fig|42253.5.peg.1302"/>
<dbReference type="STRING" id="42253.NITMOv2_1323"/>
<sequence>MRRNALLAVLAGLVLVQLGTFLLRLGAEPSPISDAMWIGFLVLIPVGLAVVVGLRLRGAAMACVIYGTVGLALDLATVVQILTAQADRSSSLVTSGISGVLNFLVVAIAGQAFLDVAQAPAPPGVRPPNPPSFP</sequence>
<gene>
    <name evidence="2" type="ORF">NITMOv2_1323</name>
</gene>
<reference evidence="2 3" key="1">
    <citation type="journal article" date="2015" name="Proc. Natl. Acad. Sci. U.S.A.">
        <title>Expanded metabolic versatility of ubiquitous nitrite-oxidizing bacteria from the genus Nitrospira.</title>
        <authorList>
            <person name="Koch H."/>
            <person name="Lucker S."/>
            <person name="Albertsen M."/>
            <person name="Kitzinger K."/>
            <person name="Herbold C."/>
            <person name="Spieck E."/>
            <person name="Nielsen P.H."/>
            <person name="Wagner M."/>
            <person name="Daims H."/>
        </authorList>
    </citation>
    <scope>NUCLEOTIDE SEQUENCE [LARGE SCALE GENOMIC DNA]</scope>
    <source>
        <strain evidence="2 3">NSP M-1</strain>
    </source>
</reference>
<evidence type="ECO:0000313" key="3">
    <source>
        <dbReference type="Proteomes" id="UP000069205"/>
    </source>
</evidence>
<organism evidence="2 3">
    <name type="scientific">Nitrospira moscoviensis</name>
    <dbReference type="NCBI Taxonomy" id="42253"/>
    <lineage>
        <taxon>Bacteria</taxon>
        <taxon>Pseudomonadati</taxon>
        <taxon>Nitrospirota</taxon>
        <taxon>Nitrospiria</taxon>
        <taxon>Nitrospirales</taxon>
        <taxon>Nitrospiraceae</taxon>
        <taxon>Nitrospira</taxon>
    </lineage>
</organism>
<proteinExistence type="predicted"/>
<evidence type="ECO:0000256" key="1">
    <source>
        <dbReference type="SAM" id="Phobius"/>
    </source>
</evidence>
<keyword evidence="1" id="KW-0812">Transmembrane</keyword>
<evidence type="ECO:0000313" key="2">
    <source>
        <dbReference type="EMBL" id="ALA57751.1"/>
    </source>
</evidence>
<protein>
    <submittedName>
        <fullName evidence="2">Putative Membrane protein</fullName>
    </submittedName>
</protein>
<keyword evidence="3" id="KW-1185">Reference proteome</keyword>